<organism evidence="2 3">
    <name type="scientific">Natronosalvus hydrolyticus</name>
    <dbReference type="NCBI Taxonomy" id="2979988"/>
    <lineage>
        <taxon>Archaea</taxon>
        <taxon>Methanobacteriati</taxon>
        <taxon>Methanobacteriota</taxon>
        <taxon>Stenosarchaea group</taxon>
        <taxon>Halobacteria</taxon>
        <taxon>Halobacteriales</taxon>
        <taxon>Natrialbaceae</taxon>
        <taxon>Natronosalvus</taxon>
    </lineage>
</organism>
<feature type="transmembrane region" description="Helical" evidence="1">
    <location>
        <begin position="84"/>
        <end position="102"/>
    </location>
</feature>
<accession>A0AAP3E8L3</accession>
<dbReference type="Proteomes" id="UP001321047">
    <property type="component" value="Unassembled WGS sequence"/>
</dbReference>
<protein>
    <submittedName>
        <fullName evidence="2">Uncharacterized protein</fullName>
    </submittedName>
</protein>
<feature type="transmembrane region" description="Helical" evidence="1">
    <location>
        <begin position="49"/>
        <end position="72"/>
    </location>
</feature>
<name>A0AAP3E8L3_9EURY</name>
<dbReference type="EMBL" id="JAOPJZ010000027">
    <property type="protein sequence ID" value="MCU4754030.1"/>
    <property type="molecule type" value="Genomic_DNA"/>
</dbReference>
<feature type="transmembrane region" description="Helical" evidence="1">
    <location>
        <begin position="108"/>
        <end position="129"/>
    </location>
</feature>
<evidence type="ECO:0000313" key="2">
    <source>
        <dbReference type="EMBL" id="MCU4754030.1"/>
    </source>
</evidence>
<reference evidence="2 3" key="1">
    <citation type="submission" date="2022-09" db="EMBL/GenBank/DDBJ databases">
        <title>Enrichment on poylsaccharides allowed isolation of novel metabolic and taxonomic groups of Haloarchaea.</title>
        <authorList>
            <person name="Sorokin D.Y."/>
            <person name="Elcheninov A.G."/>
            <person name="Khizhniak T.V."/>
            <person name="Kolganova T.V."/>
            <person name="Kublanov I.V."/>
        </authorList>
    </citation>
    <scope>NUCLEOTIDE SEQUENCE [LARGE SCALE GENOMIC DNA]</scope>
    <source>
        <strain evidence="2 3">AArc-curdl1</strain>
    </source>
</reference>
<keyword evidence="1" id="KW-0472">Membrane</keyword>
<keyword evidence="1" id="KW-0812">Transmembrane</keyword>
<feature type="transmembrane region" description="Helical" evidence="1">
    <location>
        <begin position="183"/>
        <end position="204"/>
    </location>
</feature>
<keyword evidence="1" id="KW-1133">Transmembrane helix</keyword>
<sequence length="215" mass="23128">MSVIRQSDTFGRHTRRRLLGVGAAVCTAALETLAVGVWFLLVVDGSRSISTALAGLGVLFCGALLRMGVYGLTTTAIDDILTPVRVGATLTLVTGWLVWLLAAELTGGLFGLFVAGALLATILTIQFLLERRVFRLTDTQRGQFTAVLAAGLIAIGATILLASAWFSDWSILSEPFSLGERTLVIHIEAIQIGILVFGVFVFLAHQRRFQQTLEP</sequence>
<keyword evidence="3" id="KW-1185">Reference proteome</keyword>
<feature type="transmembrane region" description="Helical" evidence="1">
    <location>
        <begin position="21"/>
        <end position="43"/>
    </location>
</feature>
<evidence type="ECO:0000256" key="1">
    <source>
        <dbReference type="SAM" id="Phobius"/>
    </source>
</evidence>
<dbReference type="RefSeq" id="WP_342810336.1">
    <property type="nucleotide sequence ID" value="NZ_JAOPJZ010000027.1"/>
</dbReference>
<comment type="caution">
    <text evidence="2">The sequence shown here is derived from an EMBL/GenBank/DDBJ whole genome shotgun (WGS) entry which is preliminary data.</text>
</comment>
<proteinExistence type="predicted"/>
<dbReference type="AlphaFoldDB" id="A0AAP3E8L3"/>
<feature type="transmembrane region" description="Helical" evidence="1">
    <location>
        <begin position="141"/>
        <end position="163"/>
    </location>
</feature>
<gene>
    <name evidence="2" type="ORF">OB919_18950</name>
</gene>
<evidence type="ECO:0000313" key="3">
    <source>
        <dbReference type="Proteomes" id="UP001321047"/>
    </source>
</evidence>